<name>N6X0I6_9GAMM</name>
<comment type="caution">
    <text evidence="1">The sequence shown here is derived from an EMBL/GenBank/DDBJ whole genome shotgun (WGS) entry which is preliminary data.</text>
</comment>
<protein>
    <submittedName>
        <fullName evidence="1">Uncharacterized protein</fullName>
    </submittedName>
</protein>
<proteinExistence type="predicted"/>
<dbReference type="PATRIC" id="fig|626887.3.peg.327"/>
<dbReference type="HOGENOM" id="CLU_1101825_0_0_6"/>
<evidence type="ECO:0000313" key="2">
    <source>
        <dbReference type="Proteomes" id="UP000013165"/>
    </source>
</evidence>
<dbReference type="Proteomes" id="UP000013165">
    <property type="component" value="Unassembled WGS sequence"/>
</dbReference>
<evidence type="ECO:0000313" key="1">
    <source>
        <dbReference type="EMBL" id="ENO16952.1"/>
    </source>
</evidence>
<dbReference type="STRING" id="626887.J057_01735"/>
<dbReference type="RefSeq" id="WP_004582892.1">
    <property type="nucleotide sequence ID" value="NZ_AP028878.1"/>
</dbReference>
<reference evidence="1 2" key="1">
    <citation type="journal article" date="2013" name="Genome Announc.">
        <title>Genome Sequence of the Polycyclic Aromatic Hydrocarbon-Degrading Bacterium Strain Marinobacter nanhaiticus D15-8WT.</title>
        <authorList>
            <person name="Cui Z."/>
            <person name="Gao W."/>
            <person name="Li Q."/>
            <person name="Xu G."/>
            <person name="Zheng L."/>
        </authorList>
    </citation>
    <scope>NUCLEOTIDE SEQUENCE [LARGE SCALE GENOMIC DNA]</scope>
    <source>
        <strain evidence="1 2">D15-8W</strain>
    </source>
</reference>
<keyword evidence="2" id="KW-1185">Reference proteome</keyword>
<accession>N6X0I6</accession>
<dbReference type="EMBL" id="APLQ01000008">
    <property type="protein sequence ID" value="ENO16952.1"/>
    <property type="molecule type" value="Genomic_DNA"/>
</dbReference>
<dbReference type="AlphaFoldDB" id="N6X0I6"/>
<sequence length="252" mass="25921">MTQTIGCTAVGSTAQSQARITDEAPYIATLNAAQVLDKVFIYSEGGSGTGTFDLGIYRAFDDLGNSPLLFQKNGISFTVPASAGWVEITTGLGDDLSALEGEVVTVTCNNLSGFTGRQADGVITASSNGRRNGSATALNDPFGGFSTTSLNSFYITTEDAVTEIPGLPSYNLNKDGADQASKSGIQVRVVAGTALNGTQLYYSNSVTTDANGDTSPIDLSSSAAAVNDTVTVTILTGDGYGIPFTDTVEDIS</sequence>
<gene>
    <name evidence="1" type="ORF">J057_01735</name>
</gene>
<organism evidence="1 2">
    <name type="scientific">Marinobacter nanhaiticus D15-8W</name>
    <dbReference type="NCBI Taxonomy" id="626887"/>
    <lineage>
        <taxon>Bacteria</taxon>
        <taxon>Pseudomonadati</taxon>
        <taxon>Pseudomonadota</taxon>
        <taxon>Gammaproteobacteria</taxon>
        <taxon>Pseudomonadales</taxon>
        <taxon>Marinobacteraceae</taxon>
        <taxon>Marinobacter</taxon>
    </lineage>
</organism>